<accession>A0ACB8SVC3</accession>
<protein>
    <submittedName>
        <fullName evidence="1">Uncharacterized protein</fullName>
    </submittedName>
</protein>
<dbReference type="EMBL" id="MU277223">
    <property type="protein sequence ID" value="KAI0059813.1"/>
    <property type="molecule type" value="Genomic_DNA"/>
</dbReference>
<name>A0ACB8SVC3_9AGAM</name>
<evidence type="ECO:0000313" key="2">
    <source>
        <dbReference type="Proteomes" id="UP000814140"/>
    </source>
</evidence>
<reference evidence="1" key="2">
    <citation type="journal article" date="2022" name="New Phytol.">
        <title>Evolutionary transition to the ectomycorrhizal habit in the genomes of a hyperdiverse lineage of mushroom-forming fungi.</title>
        <authorList>
            <person name="Looney B."/>
            <person name="Miyauchi S."/>
            <person name="Morin E."/>
            <person name="Drula E."/>
            <person name="Courty P.E."/>
            <person name="Kohler A."/>
            <person name="Kuo A."/>
            <person name="LaButti K."/>
            <person name="Pangilinan J."/>
            <person name="Lipzen A."/>
            <person name="Riley R."/>
            <person name="Andreopoulos W."/>
            <person name="He G."/>
            <person name="Johnson J."/>
            <person name="Nolan M."/>
            <person name="Tritt A."/>
            <person name="Barry K.W."/>
            <person name="Grigoriev I.V."/>
            <person name="Nagy L.G."/>
            <person name="Hibbett D."/>
            <person name="Henrissat B."/>
            <person name="Matheny P.B."/>
            <person name="Labbe J."/>
            <person name="Martin F.M."/>
        </authorList>
    </citation>
    <scope>NUCLEOTIDE SEQUENCE</scope>
    <source>
        <strain evidence="1">HHB10654</strain>
    </source>
</reference>
<keyword evidence="2" id="KW-1185">Reference proteome</keyword>
<comment type="caution">
    <text evidence="1">The sequence shown here is derived from an EMBL/GenBank/DDBJ whole genome shotgun (WGS) entry which is preliminary data.</text>
</comment>
<sequence length="292" mass="32901">MGGFHYYKDGEPRHPLSRHDVVQLVRRGDLVPPTDEEIRNWSQGDGLSKTIAVVQTLWFVIQAIARRIEGLPITQLEIMTLAYATITVAVYLAWWDKPQNVGGPVRVAVKELPEPAPVEKRKYWATHIFYVVAGMQDTLVDLRHKRHVPTFYGGGTYIKPPLVGGSGYNHISADAIALVFAMVFGAVHCAVWQYPFPSVAERHIWRVSSLAIVALPAAMLVPVLVMLIMMWNSVQIPDFVPHGLFPFLFNLCSLPYITVRLQLIAISFSTLRSLHLDAYRAVQWTLRIPHST</sequence>
<proteinExistence type="predicted"/>
<dbReference type="Proteomes" id="UP000814140">
    <property type="component" value="Unassembled WGS sequence"/>
</dbReference>
<reference evidence="1" key="1">
    <citation type="submission" date="2021-03" db="EMBL/GenBank/DDBJ databases">
        <authorList>
            <consortium name="DOE Joint Genome Institute"/>
            <person name="Ahrendt S."/>
            <person name="Looney B.P."/>
            <person name="Miyauchi S."/>
            <person name="Morin E."/>
            <person name="Drula E."/>
            <person name="Courty P.E."/>
            <person name="Chicoki N."/>
            <person name="Fauchery L."/>
            <person name="Kohler A."/>
            <person name="Kuo A."/>
            <person name="Labutti K."/>
            <person name="Pangilinan J."/>
            <person name="Lipzen A."/>
            <person name="Riley R."/>
            <person name="Andreopoulos W."/>
            <person name="He G."/>
            <person name="Johnson J."/>
            <person name="Barry K.W."/>
            <person name="Grigoriev I.V."/>
            <person name="Nagy L."/>
            <person name="Hibbett D."/>
            <person name="Henrissat B."/>
            <person name="Matheny P.B."/>
            <person name="Labbe J."/>
            <person name="Martin F."/>
        </authorList>
    </citation>
    <scope>NUCLEOTIDE SEQUENCE</scope>
    <source>
        <strain evidence="1">HHB10654</strain>
    </source>
</reference>
<gene>
    <name evidence="1" type="ORF">BV25DRAFT_1025789</name>
</gene>
<evidence type="ECO:0000313" key="1">
    <source>
        <dbReference type="EMBL" id="KAI0059813.1"/>
    </source>
</evidence>
<organism evidence="1 2">
    <name type="scientific">Artomyces pyxidatus</name>
    <dbReference type="NCBI Taxonomy" id="48021"/>
    <lineage>
        <taxon>Eukaryota</taxon>
        <taxon>Fungi</taxon>
        <taxon>Dikarya</taxon>
        <taxon>Basidiomycota</taxon>
        <taxon>Agaricomycotina</taxon>
        <taxon>Agaricomycetes</taxon>
        <taxon>Russulales</taxon>
        <taxon>Auriscalpiaceae</taxon>
        <taxon>Artomyces</taxon>
    </lineage>
</organism>